<comment type="caution">
    <text evidence="5">The sequence shown here is derived from an EMBL/GenBank/DDBJ whole genome shotgun (WGS) entry which is preliminary data.</text>
</comment>
<evidence type="ECO:0000256" key="3">
    <source>
        <dbReference type="SAM" id="MobiDB-lite"/>
    </source>
</evidence>
<evidence type="ECO:0000256" key="2">
    <source>
        <dbReference type="PROSITE-ProRule" id="PRU00176"/>
    </source>
</evidence>
<evidence type="ECO:0000256" key="1">
    <source>
        <dbReference type="ARBA" id="ARBA00022884"/>
    </source>
</evidence>
<keyword evidence="1 2" id="KW-0694">RNA-binding</keyword>
<gene>
    <name evidence="5" type="ORF">PGLA2088_LOCUS17121</name>
</gene>
<dbReference type="PANTHER" id="PTHR48025:SF1">
    <property type="entry name" value="RRM DOMAIN-CONTAINING PROTEIN"/>
    <property type="match status" value="1"/>
</dbReference>
<dbReference type="InterPro" id="IPR000504">
    <property type="entry name" value="RRM_dom"/>
</dbReference>
<evidence type="ECO:0000259" key="4">
    <source>
        <dbReference type="PROSITE" id="PS50102"/>
    </source>
</evidence>
<dbReference type="InterPro" id="IPR035979">
    <property type="entry name" value="RBD_domain_sf"/>
</dbReference>
<evidence type="ECO:0000313" key="6">
    <source>
        <dbReference type="Proteomes" id="UP000626109"/>
    </source>
</evidence>
<feature type="compositionally biased region" description="Basic and acidic residues" evidence="3">
    <location>
        <begin position="225"/>
        <end position="255"/>
    </location>
</feature>
<dbReference type="GO" id="GO:0009535">
    <property type="term" value="C:chloroplast thylakoid membrane"/>
    <property type="evidence" value="ECO:0007669"/>
    <property type="project" value="TreeGrafter"/>
</dbReference>
<dbReference type="PROSITE" id="PS50102">
    <property type="entry name" value="RRM"/>
    <property type="match status" value="1"/>
</dbReference>
<dbReference type="Gene3D" id="3.30.70.330">
    <property type="match status" value="1"/>
</dbReference>
<feature type="compositionally biased region" description="Basic residues" evidence="3">
    <location>
        <begin position="78"/>
        <end position="87"/>
    </location>
</feature>
<dbReference type="GO" id="GO:0003729">
    <property type="term" value="F:mRNA binding"/>
    <property type="evidence" value="ECO:0007669"/>
    <property type="project" value="TreeGrafter"/>
</dbReference>
<dbReference type="Pfam" id="PF00076">
    <property type="entry name" value="RRM_1"/>
    <property type="match status" value="1"/>
</dbReference>
<dbReference type="InterPro" id="IPR012677">
    <property type="entry name" value="Nucleotide-bd_a/b_plait_sf"/>
</dbReference>
<feature type="non-terminal residue" evidence="5">
    <location>
        <position position="1"/>
    </location>
</feature>
<dbReference type="SMART" id="SM00360">
    <property type="entry name" value="RRM"/>
    <property type="match status" value="1"/>
</dbReference>
<dbReference type="AlphaFoldDB" id="A0A813J8A7"/>
<dbReference type="GO" id="GO:1901259">
    <property type="term" value="P:chloroplast rRNA processing"/>
    <property type="evidence" value="ECO:0007669"/>
    <property type="project" value="TreeGrafter"/>
</dbReference>
<name>A0A813J8A7_POLGL</name>
<dbReference type="SUPFAM" id="SSF54928">
    <property type="entry name" value="RNA-binding domain, RBD"/>
    <property type="match status" value="1"/>
</dbReference>
<dbReference type="EMBL" id="CAJNNW010022330">
    <property type="protein sequence ID" value="CAE8669185.1"/>
    <property type="molecule type" value="Genomic_DNA"/>
</dbReference>
<feature type="compositionally biased region" description="Basic and acidic residues" evidence="3">
    <location>
        <begin position="116"/>
        <end position="134"/>
    </location>
</feature>
<sequence>NAPSEAQAAPEDARLPVGSTVRLSGLQAAPELNGTLGEAMAGKPARHKRSEIRATGVMNRVSLTESEDSSSSEESSRALKKRVRRAKTIKEFAEAIDTTTDEAEEEKPLKKKPKKKAAEEDKEKKETKPKKEAEAVEDDGPNPFRLFVGGIAWTVDEKQLKKDFAKCGEVADLHLLMDKETKSSKGIAFFTMANKAGYDKAIAFNGEEYAGRKLKVSRANSIGGKDCKGKGKDGKCKGKGKGKSEPKEKPEDCKVLRLVSLPESE</sequence>
<evidence type="ECO:0000313" key="5">
    <source>
        <dbReference type="EMBL" id="CAE8669185.1"/>
    </source>
</evidence>
<organism evidence="5 6">
    <name type="scientific">Polarella glacialis</name>
    <name type="common">Dinoflagellate</name>
    <dbReference type="NCBI Taxonomy" id="89957"/>
    <lineage>
        <taxon>Eukaryota</taxon>
        <taxon>Sar</taxon>
        <taxon>Alveolata</taxon>
        <taxon>Dinophyceae</taxon>
        <taxon>Suessiales</taxon>
        <taxon>Suessiaceae</taxon>
        <taxon>Polarella</taxon>
    </lineage>
</organism>
<feature type="region of interest" description="Disordered" evidence="3">
    <location>
        <begin position="221"/>
        <end position="265"/>
    </location>
</feature>
<protein>
    <recommendedName>
        <fullName evidence="4">RRM domain-containing protein</fullName>
    </recommendedName>
</protein>
<feature type="domain" description="RRM" evidence="4">
    <location>
        <begin position="144"/>
        <end position="221"/>
    </location>
</feature>
<feature type="non-terminal residue" evidence="5">
    <location>
        <position position="265"/>
    </location>
</feature>
<reference evidence="5" key="1">
    <citation type="submission" date="2021-02" db="EMBL/GenBank/DDBJ databases">
        <authorList>
            <person name="Dougan E. K."/>
            <person name="Rhodes N."/>
            <person name="Thang M."/>
            <person name="Chan C."/>
        </authorList>
    </citation>
    <scope>NUCLEOTIDE SEQUENCE</scope>
</reference>
<dbReference type="InterPro" id="IPR050502">
    <property type="entry name" value="Euk_RNA-bind_prot"/>
</dbReference>
<feature type="region of interest" description="Disordered" evidence="3">
    <location>
        <begin position="28"/>
        <end position="141"/>
    </location>
</feature>
<accession>A0A813J8A7</accession>
<dbReference type="PANTHER" id="PTHR48025">
    <property type="entry name" value="OS02G0815200 PROTEIN"/>
    <property type="match status" value="1"/>
</dbReference>
<proteinExistence type="predicted"/>
<dbReference type="Proteomes" id="UP000626109">
    <property type="component" value="Unassembled WGS sequence"/>
</dbReference>